<dbReference type="Pfam" id="PF09324">
    <property type="entry name" value="Sec7-like_HDS"/>
    <property type="match status" value="1"/>
</dbReference>
<dbReference type="SUPFAM" id="SSF48371">
    <property type="entry name" value="ARM repeat"/>
    <property type="match status" value="1"/>
</dbReference>
<keyword evidence="3" id="KW-1185">Reference proteome</keyword>
<evidence type="ECO:0000313" key="3">
    <source>
        <dbReference type="Proteomes" id="UP001470230"/>
    </source>
</evidence>
<organism evidence="2 3">
    <name type="scientific">Tritrichomonas musculus</name>
    <dbReference type="NCBI Taxonomy" id="1915356"/>
    <lineage>
        <taxon>Eukaryota</taxon>
        <taxon>Metamonada</taxon>
        <taxon>Parabasalia</taxon>
        <taxon>Tritrichomonadida</taxon>
        <taxon>Tritrichomonadidae</taxon>
        <taxon>Tritrichomonas</taxon>
    </lineage>
</organism>
<evidence type="ECO:0000259" key="1">
    <source>
        <dbReference type="Pfam" id="PF09324"/>
    </source>
</evidence>
<proteinExistence type="predicted"/>
<gene>
    <name evidence="2" type="ORF">M9Y10_008292</name>
</gene>
<reference evidence="2 3" key="1">
    <citation type="submission" date="2024-04" db="EMBL/GenBank/DDBJ databases">
        <title>Tritrichomonas musculus Genome.</title>
        <authorList>
            <person name="Alves-Ferreira E."/>
            <person name="Grigg M."/>
            <person name="Lorenzi H."/>
            <person name="Galac M."/>
        </authorList>
    </citation>
    <scope>NUCLEOTIDE SEQUENCE [LARGE SCALE GENOMIC DNA]</scope>
    <source>
        <strain evidence="2 3">EAF2021</strain>
    </source>
</reference>
<evidence type="ECO:0000313" key="2">
    <source>
        <dbReference type="EMBL" id="KAK8870410.1"/>
    </source>
</evidence>
<sequence>MSGESFSQLCKEIQKFSGLRISDEVHSAANNAISIFTKSKVQLPIENSASNIVKFIVVLFESRKFNQPQTFIFSKVIQAIQNRVFTGAALETILSCFTLVSNDLTNEQSMELVQLITENIPNFFPSIPNLNSVFTIVLTLISRKDVLISTTAYAFFPQIMDSLKKLIISRPTQEYINYCKEKYYSIFQKFEKPYYFIFYLLFSDLTNIAFKQKTFWLTKITDFPTQFIYDLLDLIVNQYSDIVQSEPQLICIFDGAVIQAMSDQNALPFIICFIDRFLESNASLCSAIFEDFLSHISPKNRQSYKSLFLFREIAARNQNLPLRIFLHCDKNKNDGNDLIYVKLIHSLSAFEVSLNRPTKPLAYSLKPSRLDSISTEKGILDYLQNSTYEIIFGILRSFVVSTDEGIGKWADLTYKSIIKMIISALRYSTLESLECSREAITNLLIIMHKQSKSNIFDKVFQSICNLSSYFSSSLNEEQQQIFQSFDKQGIYNQYLCRLAENHPEICSGRWLSILSSIFKSKTTLSLNFASRFDPNEVQSIVEVVIAITPLPYDFIATLVAANISRFDIIWNLLKPFFNFSIKEKKFDDNVLNLLLEMMSRSIAEEDEEAILTMASEFVSEQSSLNIANKGKILHQLRQLLAEKVNVIKKGWNQIFNILQPSNYDNNVETIQFSFSVLTLISNDYIQLVPESSLKPLIDVIFKFADDEADINVSLSSFDLLWGVVRVMENTSENWAYLVTEVLRLVKDTRNDVSQCAIRTFFSLMSSNFETIPNEVINRFVSSSFSQILNCIDFNDKERAGDFELALQEMSHYTSTFWTKFDENPDFKKTFLPLLIDKSTNFCSKCENQELVTSAFQLYQNLFECSSLDYLSEELLRNSLMVLTKEFVKINDPNSIVFPCFGRLIGVILTTLKKRNVIPTLPKWFPLIREIVTKMVSPIYVHITVQRALDSIPSLFPMKPENENIGYEMVGLLVEFAIGSSNTAVCPFIINILIRVFENIKNSNKNNQNLNGSLNYQYLSRCKPLIMVKASEPLMKVILQAKVSYDQSSANEVFECFTSIKKIWPSLRHDADSALVMLIDKAGENAQKEFVKSNFQDFEIIELLWKNFLNPNSEKFNLEVSKNCTYLTLNAISYFIDSFAAKKPNIDENTILKVLNFLAQSRLPPNGNSKFPKNNQKWHLLMLMKSIVSIVDSPNEQIRKAAKEVLGQASEVVTALIY</sequence>
<feature type="domain" description="Mon2/Sec7/BIG1-like HDS" evidence="1">
    <location>
        <begin position="625"/>
        <end position="678"/>
    </location>
</feature>
<dbReference type="Proteomes" id="UP001470230">
    <property type="component" value="Unassembled WGS sequence"/>
</dbReference>
<dbReference type="InterPro" id="IPR015403">
    <property type="entry name" value="Mon2/Sec7/BIG1-like_HDS"/>
</dbReference>
<accession>A0ABR2IXV3</accession>
<dbReference type="InterPro" id="IPR016024">
    <property type="entry name" value="ARM-type_fold"/>
</dbReference>
<comment type="caution">
    <text evidence="2">The sequence shown here is derived from an EMBL/GenBank/DDBJ whole genome shotgun (WGS) entry which is preliminary data.</text>
</comment>
<name>A0ABR2IXV3_9EUKA</name>
<dbReference type="EMBL" id="JAPFFF010000014">
    <property type="protein sequence ID" value="KAK8870410.1"/>
    <property type="molecule type" value="Genomic_DNA"/>
</dbReference>
<protein>
    <submittedName>
        <fullName evidence="2">Endocytosis and vacuole integrity protein</fullName>
    </submittedName>
</protein>